<evidence type="ECO:0000259" key="2">
    <source>
        <dbReference type="Pfam" id="PF00656"/>
    </source>
</evidence>
<dbReference type="PANTHER" id="PTHR48104:SF30">
    <property type="entry name" value="METACASPASE-1"/>
    <property type="match status" value="1"/>
</dbReference>
<sequence length="709" mass="78228">MGQNADGLARLAILVGIDSYEGNVHQNLRGCVNDVLAAEEFFLNNMNVPQGNITKLLAPCTNGTIAGHPGADLPTFHNIVKALEKIRDSGDGVEVDILYIHYSAHGIDLKTPNHTLPGVNDNITEEKNKMWMALATFDTFSQKNYLSGRRLETLIRGIIEKKSARVCLVLDSCHSGGGFRGDEDWDDFQLRLIQVDDAALDAMESPDPSDQNSTANPCGFRNSKDLKSNWLIAPDRCTVVAACGTNQTAGEANFGGKMQGVLTYWMLNVLYGNLNPESSSQSSLMPSYSMLRHDVEEKIGGSLGNHSRTNPQTPVVLGEAGIRFFGKDVIFQRPYCKVLDVDAGKPGRRGKVCLNVGESQGVAVDAVYVILSKVRSPVTIRIDSVYDFYSMGELANTPGTNMPEIGDLALPKTWALPKPCLVELDIDDDESRYVLKEEIEKTPNLLSHDNLSNLKVDINDSGIFEVHETSSSDPKSRRLPRIPLVTRDEPHALQKVACIIRHIARYMNIQGLLGRPRATAQLNGKQITCGCFHPSTNNELERDETGAYVITERVRLELSIKYAGTAGEVLWVAIFELNKDWGIQKVFPEGEASPGLARGGMYPLELQFEMEIPPKCVKDDPSEVLDQFIVFACVADDGDIPSWDEISLPPLPTTGSSMDLNYIDNGSEKEFRKVPSSRGSKNVKIVRDMSRPVSRNWTMIGFEIRTIPE</sequence>
<gene>
    <name evidence="3" type="ORF">B0T10DRAFT_611820</name>
</gene>
<comment type="caution">
    <text evidence="3">The sequence shown here is derived from an EMBL/GenBank/DDBJ whole genome shotgun (WGS) entry which is preliminary data.</text>
</comment>
<keyword evidence="4" id="KW-1185">Reference proteome</keyword>
<comment type="similarity">
    <text evidence="1">Belongs to the peptidase C14B family.</text>
</comment>
<dbReference type="GO" id="GO:0006508">
    <property type="term" value="P:proteolysis"/>
    <property type="evidence" value="ECO:0007669"/>
    <property type="project" value="InterPro"/>
</dbReference>
<reference evidence="3 4" key="1">
    <citation type="journal article" date="2021" name="Nat. Commun.">
        <title>Genetic determinants of endophytism in the Arabidopsis root mycobiome.</title>
        <authorList>
            <person name="Mesny F."/>
            <person name="Miyauchi S."/>
            <person name="Thiergart T."/>
            <person name="Pickel B."/>
            <person name="Atanasova L."/>
            <person name="Karlsson M."/>
            <person name="Huettel B."/>
            <person name="Barry K.W."/>
            <person name="Haridas S."/>
            <person name="Chen C."/>
            <person name="Bauer D."/>
            <person name="Andreopoulos W."/>
            <person name="Pangilinan J."/>
            <person name="LaButti K."/>
            <person name="Riley R."/>
            <person name="Lipzen A."/>
            <person name="Clum A."/>
            <person name="Drula E."/>
            <person name="Henrissat B."/>
            <person name="Kohler A."/>
            <person name="Grigoriev I.V."/>
            <person name="Martin F.M."/>
            <person name="Hacquard S."/>
        </authorList>
    </citation>
    <scope>NUCLEOTIDE SEQUENCE [LARGE SCALE GENOMIC DNA]</scope>
    <source>
        <strain evidence="3 4">MPI-CAGE-CH-0241</strain>
    </source>
</reference>
<dbReference type="GO" id="GO:0005737">
    <property type="term" value="C:cytoplasm"/>
    <property type="evidence" value="ECO:0007669"/>
    <property type="project" value="TreeGrafter"/>
</dbReference>
<proteinExistence type="inferred from homology"/>
<protein>
    <recommendedName>
        <fullName evidence="2">Peptidase C14 caspase domain-containing protein</fullName>
    </recommendedName>
</protein>
<evidence type="ECO:0000313" key="3">
    <source>
        <dbReference type="EMBL" id="KAH6867520.1"/>
    </source>
</evidence>
<dbReference type="Proteomes" id="UP000777438">
    <property type="component" value="Unassembled WGS sequence"/>
</dbReference>
<dbReference type="Pfam" id="PF00656">
    <property type="entry name" value="Peptidase_C14"/>
    <property type="match status" value="1"/>
</dbReference>
<dbReference type="PANTHER" id="PTHR48104">
    <property type="entry name" value="METACASPASE-4"/>
    <property type="match status" value="1"/>
</dbReference>
<dbReference type="InterPro" id="IPR050452">
    <property type="entry name" value="Metacaspase"/>
</dbReference>
<evidence type="ECO:0000256" key="1">
    <source>
        <dbReference type="ARBA" id="ARBA00009005"/>
    </source>
</evidence>
<feature type="domain" description="Peptidase C14 caspase" evidence="2">
    <location>
        <begin position="10"/>
        <end position="295"/>
    </location>
</feature>
<name>A0A9P9AJ53_9HYPO</name>
<dbReference type="AlphaFoldDB" id="A0A9P9AJ53"/>
<organism evidence="3 4">
    <name type="scientific">Thelonectria olida</name>
    <dbReference type="NCBI Taxonomy" id="1576542"/>
    <lineage>
        <taxon>Eukaryota</taxon>
        <taxon>Fungi</taxon>
        <taxon>Dikarya</taxon>
        <taxon>Ascomycota</taxon>
        <taxon>Pezizomycotina</taxon>
        <taxon>Sordariomycetes</taxon>
        <taxon>Hypocreomycetidae</taxon>
        <taxon>Hypocreales</taxon>
        <taxon>Nectriaceae</taxon>
        <taxon>Thelonectria</taxon>
    </lineage>
</organism>
<dbReference type="InterPro" id="IPR011600">
    <property type="entry name" value="Pept_C14_caspase"/>
</dbReference>
<dbReference type="OrthoDB" id="3223806at2759"/>
<dbReference type="EMBL" id="JAGPYM010000099">
    <property type="protein sequence ID" value="KAH6867520.1"/>
    <property type="molecule type" value="Genomic_DNA"/>
</dbReference>
<dbReference type="Gene3D" id="3.40.50.1460">
    <property type="match status" value="1"/>
</dbReference>
<evidence type="ECO:0000313" key="4">
    <source>
        <dbReference type="Proteomes" id="UP000777438"/>
    </source>
</evidence>
<dbReference type="GO" id="GO:0004197">
    <property type="term" value="F:cysteine-type endopeptidase activity"/>
    <property type="evidence" value="ECO:0007669"/>
    <property type="project" value="InterPro"/>
</dbReference>
<accession>A0A9P9AJ53</accession>